<feature type="coiled-coil region" evidence="14">
    <location>
        <begin position="849"/>
        <end position="897"/>
    </location>
</feature>
<dbReference type="EC" id="2.7.13.3" evidence="3"/>
<dbReference type="PANTHER" id="PTHR43547:SF2">
    <property type="entry name" value="HYBRID SIGNAL TRANSDUCTION HISTIDINE KINASE C"/>
    <property type="match status" value="1"/>
</dbReference>
<dbReference type="SMART" id="SM00448">
    <property type="entry name" value="REC"/>
    <property type="match status" value="1"/>
</dbReference>
<dbReference type="SUPFAM" id="SSF55874">
    <property type="entry name" value="ATPase domain of HSP90 chaperone/DNA topoisomerase II/histidine kinase"/>
    <property type="match status" value="1"/>
</dbReference>
<dbReference type="Gene3D" id="2.130.10.10">
    <property type="entry name" value="YVTN repeat-like/Quinoprotein amine dehydrogenase"/>
    <property type="match status" value="4"/>
</dbReference>
<dbReference type="PROSITE" id="PS50110">
    <property type="entry name" value="RESPONSE_REGULATORY"/>
    <property type="match status" value="1"/>
</dbReference>
<dbReference type="Gene3D" id="2.60.40.10">
    <property type="entry name" value="Immunoglobulins"/>
    <property type="match status" value="1"/>
</dbReference>
<dbReference type="Pfam" id="PF07495">
    <property type="entry name" value="Y_Y_Y"/>
    <property type="match status" value="1"/>
</dbReference>
<keyword evidence="20" id="KW-1185">Reference proteome</keyword>
<dbReference type="PANTHER" id="PTHR43547">
    <property type="entry name" value="TWO-COMPONENT HISTIDINE KINASE"/>
    <property type="match status" value="1"/>
</dbReference>
<dbReference type="InterPro" id="IPR011110">
    <property type="entry name" value="Reg_prop"/>
</dbReference>
<protein>
    <recommendedName>
        <fullName evidence="3">histidine kinase</fullName>
        <ecNumber evidence="3">2.7.13.3</ecNumber>
    </recommendedName>
</protein>
<dbReference type="FunFam" id="1.10.287.130:FF:000003">
    <property type="entry name" value="Histidine kinase"/>
    <property type="match status" value="1"/>
</dbReference>
<dbReference type="Gene3D" id="3.30.565.10">
    <property type="entry name" value="Histidine kinase-like ATPase, C-terminal domain"/>
    <property type="match status" value="1"/>
</dbReference>
<sequence length="1293" mass="144623">MRLNLYYILFLFQFSCLPVFSQTDPFHFKHISAETGLANNNVNCIFQDHLGFIWIGTNGGLNQYDGHDFKVYQNKDSNKNSLTNNLVTSITEDKAGNLWIATSGGGLNRLDPARKHFKAFVSVATNRGTISGNYINKITFDRHGKLWLATTGGLDEFDPGTGLAIAHFRSDPGKPGSLSDDNVNTVYCDQQDNIWAGTSTGLNLLDRKQAAFRLFNSNKKSPAFISGNDVRAIFQDSRGRIWVGTNGSGLNLYEAEKGSFRLFQHQPNDASSLSNNNVTSINENEGAIWVGTENGGLNVLDTKKWRFTAYVHDEVDVTSVAGNSVDCIFKDRQDNFWLGIYSAGVSIYKSHNHFAHYLHSSSPNSLSNNFVMSFNEDLQGNLWIGTDGGGLNRLNRESGQFTTLKQQTGRYAISGNHVLSIVLENDQTLWLGTWGNGLCHFDPKTGKQQTFKKQPGAAGIYSNDIYAIAKTRDGALWLSTYGEGIDRYDPATGVFKHYLSDPANSQTLSDNTVSCFLTDKKGNLWLGTDDGKLNRYNQASDSFTRFQIPGSQAFSTAVINAIIEDRKGILWMATSRGLCSFDPLTSKTKRYTESEGLINDATQAIVEDDSGMLWISTANGISMFNPKTGRFQNYPVEYGLQAREFKQKAAFKDRQGNLYFGGVNGFNRFNPHFIKNEHRTYPILITSFTIFDRQDLGDKNNVAPDSTSISETSLMRLTYDQSFISIGYSALDFVSEGKNYAYMLDGFDHNWNYVGSKNTATYTNLPPGSYTFKIKAQNVSGEWVAGGQNFQIVVAPPFWATWWFRLGAITAFCCILYLLYSQRIKAVVRQKEKLEELVEERTITTQQQARELYVQSEHLQALNEELQAQSEELRAQTDELYQQHERAQLARDEAEQANRAKSIFLATMSHEIRTPMNGVIGMTALLSETELSPEQRDYTNTIASCGQTLVNVINDILDFSKIESGKIDLEEHEFDLRLTIDEILALFAPQSAHKNIELSCEIDPRLPHYLLGDSSRLKQVLANLISNALKFTEKGSISVRAYPREEARDGKITVGFTVTDTGIGIREDNLQNLFKAFSQLDSSVNRKYGGTGLGLVICERLVRLMQGGITVESKVGKGSSFHFHIVTGFTEKVSPNLAATVAPNPQAKLLDNEFASRFPLRIMVAEDNLVNQKFIDYVLGKLGYKNITIVNNGTRAVEALAHQPYQVILMDIQMPEMDGLEATRVIRESRDQQPYIIALTANAMSEDRQRCITVGMNDYMSKPVKLEVIKEVLEKAFCCLQTAVVSERTVQRM</sequence>
<gene>
    <name evidence="19" type="ORF">FEN17_12450</name>
</gene>
<evidence type="ECO:0000256" key="5">
    <source>
        <dbReference type="ARBA" id="ARBA00022553"/>
    </source>
</evidence>
<keyword evidence="8" id="KW-0547">Nucleotide-binding</keyword>
<dbReference type="SUPFAM" id="SSF101898">
    <property type="entry name" value="NHL repeat"/>
    <property type="match status" value="1"/>
</dbReference>
<dbReference type="InterPro" id="IPR036097">
    <property type="entry name" value="HisK_dim/P_sf"/>
</dbReference>
<evidence type="ECO:0000256" key="2">
    <source>
        <dbReference type="ARBA" id="ARBA00004651"/>
    </source>
</evidence>
<evidence type="ECO:0000313" key="20">
    <source>
        <dbReference type="Proteomes" id="UP000306402"/>
    </source>
</evidence>
<dbReference type="Pfam" id="PF02518">
    <property type="entry name" value="HATPase_c"/>
    <property type="match status" value="1"/>
</dbReference>
<dbReference type="SMART" id="SM00388">
    <property type="entry name" value="HisKA"/>
    <property type="match status" value="1"/>
</dbReference>
<dbReference type="InterPro" id="IPR005467">
    <property type="entry name" value="His_kinase_dom"/>
</dbReference>
<evidence type="ECO:0000256" key="3">
    <source>
        <dbReference type="ARBA" id="ARBA00012438"/>
    </source>
</evidence>
<evidence type="ECO:0000256" key="9">
    <source>
        <dbReference type="ARBA" id="ARBA00022777"/>
    </source>
</evidence>
<dbReference type="SUPFAM" id="SSF47384">
    <property type="entry name" value="Homodimeric domain of signal transducing histidine kinase"/>
    <property type="match status" value="1"/>
</dbReference>
<evidence type="ECO:0000256" key="1">
    <source>
        <dbReference type="ARBA" id="ARBA00000085"/>
    </source>
</evidence>
<evidence type="ECO:0000256" key="16">
    <source>
        <dbReference type="SAM" id="SignalP"/>
    </source>
</evidence>
<accession>A0A5R9KVL2</accession>
<evidence type="ECO:0000256" key="12">
    <source>
        <dbReference type="ARBA" id="ARBA00023136"/>
    </source>
</evidence>
<organism evidence="19 20">
    <name type="scientific">Dyadobacter luticola</name>
    <dbReference type="NCBI Taxonomy" id="1979387"/>
    <lineage>
        <taxon>Bacteria</taxon>
        <taxon>Pseudomonadati</taxon>
        <taxon>Bacteroidota</taxon>
        <taxon>Cytophagia</taxon>
        <taxon>Cytophagales</taxon>
        <taxon>Spirosomataceae</taxon>
        <taxon>Dyadobacter</taxon>
    </lineage>
</organism>
<dbReference type="Pfam" id="PF00072">
    <property type="entry name" value="Response_reg"/>
    <property type="match status" value="1"/>
</dbReference>
<keyword evidence="16" id="KW-0732">Signal</keyword>
<dbReference type="EMBL" id="VCEJ01000004">
    <property type="protein sequence ID" value="TLV00306.1"/>
    <property type="molecule type" value="Genomic_DNA"/>
</dbReference>
<feature type="chain" id="PRO_5024280917" description="histidine kinase" evidence="16">
    <location>
        <begin position="22"/>
        <end position="1293"/>
    </location>
</feature>
<keyword evidence="7 15" id="KW-0812">Transmembrane</keyword>
<dbReference type="SUPFAM" id="SSF52172">
    <property type="entry name" value="CheY-like"/>
    <property type="match status" value="1"/>
</dbReference>
<dbReference type="Gene3D" id="1.10.287.130">
    <property type="match status" value="1"/>
</dbReference>
<keyword evidence="5 13" id="KW-0597">Phosphoprotein</keyword>
<evidence type="ECO:0000256" key="8">
    <source>
        <dbReference type="ARBA" id="ARBA00022741"/>
    </source>
</evidence>
<dbReference type="CDD" id="cd16922">
    <property type="entry name" value="HATPase_EvgS-ArcB-TorS-like"/>
    <property type="match status" value="1"/>
</dbReference>
<keyword evidence="10" id="KW-0067">ATP-binding</keyword>
<dbReference type="InterPro" id="IPR001789">
    <property type="entry name" value="Sig_transdc_resp-reg_receiver"/>
</dbReference>
<evidence type="ECO:0000256" key="10">
    <source>
        <dbReference type="ARBA" id="ARBA00022840"/>
    </source>
</evidence>
<dbReference type="Gene3D" id="3.40.50.2300">
    <property type="match status" value="1"/>
</dbReference>
<dbReference type="SMART" id="SM00387">
    <property type="entry name" value="HATPase_c"/>
    <property type="match status" value="1"/>
</dbReference>
<reference evidence="19 20" key="1">
    <citation type="submission" date="2019-05" db="EMBL/GenBank/DDBJ databases">
        <authorList>
            <person name="Qu J.-H."/>
        </authorList>
    </citation>
    <scope>NUCLEOTIDE SEQUENCE [LARGE SCALE GENOMIC DNA]</scope>
    <source>
        <strain evidence="19 20">T17</strain>
    </source>
</reference>
<dbReference type="Proteomes" id="UP000306402">
    <property type="component" value="Unassembled WGS sequence"/>
</dbReference>
<evidence type="ECO:0000256" key="4">
    <source>
        <dbReference type="ARBA" id="ARBA00022475"/>
    </source>
</evidence>
<evidence type="ECO:0000256" key="15">
    <source>
        <dbReference type="SAM" id="Phobius"/>
    </source>
</evidence>
<dbReference type="Pfam" id="PF07494">
    <property type="entry name" value="Reg_prop"/>
    <property type="match status" value="6"/>
</dbReference>
<dbReference type="InterPro" id="IPR003661">
    <property type="entry name" value="HisK_dim/P_dom"/>
</dbReference>
<evidence type="ECO:0000256" key="14">
    <source>
        <dbReference type="SAM" id="Coils"/>
    </source>
</evidence>
<keyword evidence="14" id="KW-0175">Coiled coil</keyword>
<comment type="subcellular location">
    <subcellularLocation>
        <location evidence="2">Cell membrane</location>
        <topology evidence="2">Multi-pass membrane protein</topology>
    </subcellularLocation>
</comment>
<feature type="domain" description="Response regulatory" evidence="18">
    <location>
        <begin position="1161"/>
        <end position="1277"/>
    </location>
</feature>
<dbReference type="InterPro" id="IPR011006">
    <property type="entry name" value="CheY-like_superfamily"/>
</dbReference>
<comment type="caution">
    <text evidence="19">The sequence shown here is derived from an EMBL/GenBank/DDBJ whole genome shotgun (WGS) entry which is preliminary data.</text>
</comment>
<dbReference type="CDD" id="cd00082">
    <property type="entry name" value="HisKA"/>
    <property type="match status" value="1"/>
</dbReference>
<dbReference type="PROSITE" id="PS50109">
    <property type="entry name" value="HIS_KIN"/>
    <property type="match status" value="1"/>
</dbReference>
<dbReference type="FunFam" id="3.30.565.10:FF:000010">
    <property type="entry name" value="Sensor histidine kinase RcsC"/>
    <property type="match status" value="1"/>
</dbReference>
<name>A0A5R9KVL2_9BACT</name>
<keyword evidence="6" id="KW-0808">Transferase</keyword>
<feature type="modified residue" description="4-aspartylphosphate" evidence="13">
    <location>
        <position position="1211"/>
    </location>
</feature>
<evidence type="ECO:0000259" key="17">
    <source>
        <dbReference type="PROSITE" id="PS50109"/>
    </source>
</evidence>
<feature type="transmembrane region" description="Helical" evidence="15">
    <location>
        <begin position="802"/>
        <end position="820"/>
    </location>
</feature>
<keyword evidence="12 15" id="KW-0472">Membrane</keyword>
<evidence type="ECO:0000256" key="11">
    <source>
        <dbReference type="ARBA" id="ARBA00022989"/>
    </source>
</evidence>
<evidence type="ECO:0000256" key="6">
    <source>
        <dbReference type="ARBA" id="ARBA00022679"/>
    </source>
</evidence>
<evidence type="ECO:0000256" key="7">
    <source>
        <dbReference type="ARBA" id="ARBA00022692"/>
    </source>
</evidence>
<feature type="signal peptide" evidence="16">
    <location>
        <begin position="1"/>
        <end position="21"/>
    </location>
</feature>
<dbReference type="RefSeq" id="WP_138365686.1">
    <property type="nucleotide sequence ID" value="NZ_VCEJ01000004.1"/>
</dbReference>
<comment type="catalytic activity">
    <reaction evidence="1">
        <text>ATP + protein L-histidine = ADP + protein N-phospho-L-histidine.</text>
        <dbReference type="EC" id="2.7.13.3"/>
    </reaction>
</comment>
<dbReference type="Pfam" id="PF00512">
    <property type="entry name" value="HisKA"/>
    <property type="match status" value="1"/>
</dbReference>
<evidence type="ECO:0000313" key="19">
    <source>
        <dbReference type="EMBL" id="TLV00306.1"/>
    </source>
</evidence>
<dbReference type="GO" id="GO:0005886">
    <property type="term" value="C:plasma membrane"/>
    <property type="evidence" value="ECO:0007669"/>
    <property type="project" value="UniProtKB-SubCell"/>
</dbReference>
<dbReference type="PRINTS" id="PR00344">
    <property type="entry name" value="BCTRLSENSOR"/>
</dbReference>
<dbReference type="InterPro" id="IPR036890">
    <property type="entry name" value="HATPase_C_sf"/>
</dbReference>
<keyword evidence="11 15" id="KW-1133">Transmembrane helix</keyword>
<feature type="domain" description="Histidine kinase" evidence="17">
    <location>
        <begin position="907"/>
        <end position="1129"/>
    </location>
</feature>
<dbReference type="InterPro" id="IPR013783">
    <property type="entry name" value="Ig-like_fold"/>
</dbReference>
<dbReference type="SUPFAM" id="SSF63829">
    <property type="entry name" value="Calcium-dependent phosphotriesterase"/>
    <property type="match status" value="3"/>
</dbReference>
<dbReference type="CDD" id="cd17546">
    <property type="entry name" value="REC_hyHK_CKI1_RcsC-like"/>
    <property type="match status" value="1"/>
</dbReference>
<dbReference type="GO" id="GO:0000155">
    <property type="term" value="F:phosphorelay sensor kinase activity"/>
    <property type="evidence" value="ECO:0007669"/>
    <property type="project" value="InterPro"/>
</dbReference>
<keyword evidence="4" id="KW-1003">Cell membrane</keyword>
<dbReference type="OrthoDB" id="9806995at2"/>
<dbReference type="InterPro" id="IPR004358">
    <property type="entry name" value="Sig_transdc_His_kin-like_C"/>
</dbReference>
<proteinExistence type="predicted"/>
<evidence type="ECO:0000259" key="18">
    <source>
        <dbReference type="PROSITE" id="PS50110"/>
    </source>
</evidence>
<keyword evidence="9" id="KW-0418">Kinase</keyword>
<dbReference type="InterPro" id="IPR003594">
    <property type="entry name" value="HATPase_dom"/>
</dbReference>
<dbReference type="InterPro" id="IPR015943">
    <property type="entry name" value="WD40/YVTN_repeat-like_dom_sf"/>
</dbReference>
<dbReference type="InterPro" id="IPR011123">
    <property type="entry name" value="Y_Y_Y"/>
</dbReference>
<dbReference type="GO" id="GO:0005524">
    <property type="term" value="F:ATP binding"/>
    <property type="evidence" value="ECO:0007669"/>
    <property type="project" value="UniProtKB-KW"/>
</dbReference>
<evidence type="ECO:0000256" key="13">
    <source>
        <dbReference type="PROSITE-ProRule" id="PRU00169"/>
    </source>
</evidence>